<feature type="domain" description="ABC3 transporter permease C-terminal" evidence="8">
    <location>
        <begin position="282"/>
        <end position="395"/>
    </location>
</feature>
<keyword evidence="4 7" id="KW-1133">Transmembrane helix</keyword>
<comment type="similarity">
    <text evidence="6">Belongs to the ABC-4 integral membrane protein family.</text>
</comment>
<feature type="transmembrane region" description="Helical" evidence="7">
    <location>
        <begin position="279"/>
        <end position="303"/>
    </location>
</feature>
<organism evidence="10 11">
    <name type="scientific">Sutterella massiliensis</name>
    <dbReference type="NCBI Taxonomy" id="1816689"/>
    <lineage>
        <taxon>Bacteria</taxon>
        <taxon>Pseudomonadati</taxon>
        <taxon>Pseudomonadota</taxon>
        <taxon>Betaproteobacteria</taxon>
        <taxon>Burkholderiales</taxon>
        <taxon>Sutterellaceae</taxon>
        <taxon>Sutterella</taxon>
    </lineage>
</organism>
<dbReference type="Pfam" id="PF02687">
    <property type="entry name" value="FtsX"/>
    <property type="match status" value="1"/>
</dbReference>
<keyword evidence="5 7" id="KW-0472">Membrane</keyword>
<reference evidence="10 11" key="1">
    <citation type="journal article" date="2021" name="Sci. Rep.">
        <title>The distribution of antibiotic resistance genes in chicken gut microbiota commensals.</title>
        <authorList>
            <person name="Juricova H."/>
            <person name="Matiasovicova J."/>
            <person name="Kubasova T."/>
            <person name="Cejkova D."/>
            <person name="Rychlik I."/>
        </authorList>
    </citation>
    <scope>NUCLEOTIDE SEQUENCE [LARGE SCALE GENOMIC DNA]</scope>
    <source>
        <strain evidence="10 11">An829</strain>
    </source>
</reference>
<dbReference type="EMBL" id="JACJJC010000001">
    <property type="protein sequence ID" value="MBM6702961.1"/>
    <property type="molecule type" value="Genomic_DNA"/>
</dbReference>
<comment type="caution">
    <text evidence="10">The sequence shown here is derived from an EMBL/GenBank/DDBJ whole genome shotgun (WGS) entry which is preliminary data.</text>
</comment>
<evidence type="ECO:0000259" key="9">
    <source>
        <dbReference type="Pfam" id="PF12704"/>
    </source>
</evidence>
<evidence type="ECO:0000313" key="10">
    <source>
        <dbReference type="EMBL" id="MBM6702961.1"/>
    </source>
</evidence>
<dbReference type="RefSeq" id="WP_205101357.1">
    <property type="nucleotide sequence ID" value="NZ_JACJJC010000001.1"/>
</dbReference>
<name>A0ABS2DNL6_9BURK</name>
<evidence type="ECO:0000259" key="8">
    <source>
        <dbReference type="Pfam" id="PF02687"/>
    </source>
</evidence>
<evidence type="ECO:0000256" key="6">
    <source>
        <dbReference type="ARBA" id="ARBA00038076"/>
    </source>
</evidence>
<evidence type="ECO:0000256" key="5">
    <source>
        <dbReference type="ARBA" id="ARBA00023136"/>
    </source>
</evidence>
<gene>
    <name evidence="10" type="ORF">H6A60_00335</name>
</gene>
<dbReference type="InterPro" id="IPR050250">
    <property type="entry name" value="Macrolide_Exporter_MacB"/>
</dbReference>
<comment type="subcellular location">
    <subcellularLocation>
        <location evidence="1">Cell membrane</location>
        <topology evidence="1">Multi-pass membrane protein</topology>
    </subcellularLocation>
</comment>
<keyword evidence="3 7" id="KW-0812">Transmembrane</keyword>
<feature type="transmembrane region" description="Helical" evidence="7">
    <location>
        <begin position="21"/>
        <end position="40"/>
    </location>
</feature>
<dbReference type="PANTHER" id="PTHR30572:SF4">
    <property type="entry name" value="ABC TRANSPORTER PERMEASE YTRF"/>
    <property type="match status" value="1"/>
</dbReference>
<evidence type="ECO:0000256" key="4">
    <source>
        <dbReference type="ARBA" id="ARBA00022989"/>
    </source>
</evidence>
<dbReference type="InterPro" id="IPR025857">
    <property type="entry name" value="MacB_PCD"/>
</dbReference>
<evidence type="ECO:0000256" key="2">
    <source>
        <dbReference type="ARBA" id="ARBA00022475"/>
    </source>
</evidence>
<dbReference type="Proteomes" id="UP000715095">
    <property type="component" value="Unassembled WGS sequence"/>
</dbReference>
<keyword evidence="2" id="KW-1003">Cell membrane</keyword>
<evidence type="ECO:0000256" key="3">
    <source>
        <dbReference type="ARBA" id="ARBA00022692"/>
    </source>
</evidence>
<accession>A0ABS2DNL6</accession>
<evidence type="ECO:0000256" key="1">
    <source>
        <dbReference type="ARBA" id="ARBA00004651"/>
    </source>
</evidence>
<feature type="domain" description="MacB-like periplasmic core" evidence="9">
    <location>
        <begin position="20"/>
        <end position="241"/>
    </location>
</feature>
<proteinExistence type="inferred from homology"/>
<dbReference type="PANTHER" id="PTHR30572">
    <property type="entry name" value="MEMBRANE COMPONENT OF TRANSPORTER-RELATED"/>
    <property type="match status" value="1"/>
</dbReference>
<dbReference type="Pfam" id="PF12704">
    <property type="entry name" value="MacB_PCD"/>
    <property type="match status" value="1"/>
</dbReference>
<evidence type="ECO:0000256" key="7">
    <source>
        <dbReference type="SAM" id="Phobius"/>
    </source>
</evidence>
<sequence length="402" mass="43036">MIWNAFLLAVRQICRNPMRSLLTVLGVVIGVAAVITMVTLGNGATNAIRSEIESFGMNQIMLRPGMRLGPGQKVGAPDFKVEDGEAIRTQIAGVDAVAPQTSKSLTIVANGRNWQTSVIGSSNDYFTIDNRELADGRFFEDSEERSGAAVCVIGSTIANELFGTTKDVVGQQIRTGGFSCRVIGLLKTKGSAAMGGDQDDLVVMPLKTVQRRILGENRISALLVSMNPNSDRERLKLAITDLMRERRSLSEGEDDNFTVMDTAEIAEKVASTTRIMTTLLGAVAGVSLLVGGIGIMNIMLVSVTERTREIGIRLAIGALGREVLMQFLIEALMLGCLGGLLGVVIALGASKALCMMMDVPFIFNPAINVLAFTVSAVTGVVFGFFPARRAARLDPIEAVRHE</sequence>
<feature type="transmembrane region" description="Helical" evidence="7">
    <location>
        <begin position="323"/>
        <end position="349"/>
    </location>
</feature>
<protein>
    <submittedName>
        <fullName evidence="10">ABC transporter permease</fullName>
    </submittedName>
</protein>
<keyword evidence="11" id="KW-1185">Reference proteome</keyword>
<dbReference type="InterPro" id="IPR003838">
    <property type="entry name" value="ABC3_permease_C"/>
</dbReference>
<evidence type="ECO:0000313" key="11">
    <source>
        <dbReference type="Proteomes" id="UP000715095"/>
    </source>
</evidence>
<feature type="transmembrane region" description="Helical" evidence="7">
    <location>
        <begin position="361"/>
        <end position="385"/>
    </location>
</feature>